<evidence type="ECO:0000313" key="2">
    <source>
        <dbReference type="EMBL" id="MCQ5121359.1"/>
    </source>
</evidence>
<sequence length="201" mass="22083">MKEIILQTIEREIQALRLLEQCCMEELEQVCAAIVETKGKVVFMGIGKSGHIGKKLAATFSSLGIRSIFVHAAEAVHGDLGMIDEDDFVILMSNSGTTTEVLQNLEPLTARHIVCASFTGNRDSALAQACDYHIHYPKPTEADEWNLAPTSSTTMMLVLGDALACALSSAKQFQKQDFFRYHPGGSLGKQLKQEQNKHCVN</sequence>
<evidence type="ECO:0000313" key="3">
    <source>
        <dbReference type="Proteomes" id="UP001524435"/>
    </source>
</evidence>
<evidence type="ECO:0000259" key="1">
    <source>
        <dbReference type="PROSITE" id="PS51464"/>
    </source>
</evidence>
<dbReference type="RefSeq" id="WP_102269311.1">
    <property type="nucleotide sequence ID" value="NZ_JANGCH010000003.1"/>
</dbReference>
<dbReference type="EMBL" id="JANGCH010000003">
    <property type="protein sequence ID" value="MCQ5121359.1"/>
    <property type="molecule type" value="Genomic_DNA"/>
</dbReference>
<accession>A0ABT1SJI2</accession>
<dbReference type="InterPro" id="IPR046348">
    <property type="entry name" value="SIS_dom_sf"/>
</dbReference>
<reference evidence="2 3" key="1">
    <citation type="submission" date="2022-06" db="EMBL/GenBank/DDBJ databases">
        <title>Isolation of gut microbiota from human fecal samples.</title>
        <authorList>
            <person name="Pamer E.G."/>
            <person name="Barat B."/>
            <person name="Waligurski E."/>
            <person name="Medina S."/>
            <person name="Paddock L."/>
            <person name="Mostad J."/>
        </authorList>
    </citation>
    <scope>NUCLEOTIDE SEQUENCE [LARGE SCALE GENOMIC DNA]</scope>
    <source>
        <strain evidence="2 3">DFI.6.1</strain>
    </source>
</reference>
<dbReference type="PANTHER" id="PTHR38418">
    <property type="entry name" value="SUGAR ISOMERASE, KPSF/GUTQ (AFU_ORTHOLOGUE AFUA_6G08860)"/>
    <property type="match status" value="1"/>
</dbReference>
<dbReference type="PROSITE" id="PS51464">
    <property type="entry name" value="SIS"/>
    <property type="match status" value="1"/>
</dbReference>
<dbReference type="InterPro" id="IPR001347">
    <property type="entry name" value="SIS_dom"/>
</dbReference>
<organism evidence="2 3">
    <name type="scientific">Massilicoli timonensis</name>
    <dbReference type="NCBI Taxonomy" id="2015901"/>
    <lineage>
        <taxon>Bacteria</taxon>
        <taxon>Bacillati</taxon>
        <taxon>Bacillota</taxon>
        <taxon>Erysipelotrichia</taxon>
        <taxon>Erysipelotrichales</taxon>
        <taxon>Erysipelotrichaceae</taxon>
        <taxon>Massilicoli</taxon>
    </lineage>
</organism>
<keyword evidence="3" id="KW-1185">Reference proteome</keyword>
<protein>
    <submittedName>
        <fullName evidence="2">SIS domain-containing protein</fullName>
    </submittedName>
</protein>
<dbReference type="InterPro" id="IPR035474">
    <property type="entry name" value="SIS_Kpsf"/>
</dbReference>
<dbReference type="Gene3D" id="3.40.50.10490">
    <property type="entry name" value="Glucose-6-phosphate isomerase like protein, domain 1"/>
    <property type="match status" value="1"/>
</dbReference>
<feature type="domain" description="SIS" evidence="1">
    <location>
        <begin position="30"/>
        <end position="173"/>
    </location>
</feature>
<dbReference type="CDD" id="cd05014">
    <property type="entry name" value="SIS_Kpsf"/>
    <property type="match status" value="1"/>
</dbReference>
<dbReference type="SUPFAM" id="SSF53697">
    <property type="entry name" value="SIS domain"/>
    <property type="match status" value="1"/>
</dbReference>
<gene>
    <name evidence="2" type="ORF">NE663_03690</name>
</gene>
<comment type="caution">
    <text evidence="2">The sequence shown here is derived from an EMBL/GenBank/DDBJ whole genome shotgun (WGS) entry which is preliminary data.</text>
</comment>
<dbReference type="PANTHER" id="PTHR38418:SF2">
    <property type="entry name" value="SUGAR ISOMERASE, KPSF_GUTQ (AFU_ORTHOLOGUE AFUA_6G08860)"/>
    <property type="match status" value="1"/>
</dbReference>
<name>A0ABT1SJI2_9FIRM</name>
<dbReference type="Pfam" id="PF01380">
    <property type="entry name" value="SIS"/>
    <property type="match status" value="1"/>
</dbReference>
<proteinExistence type="predicted"/>
<dbReference type="Proteomes" id="UP001524435">
    <property type="component" value="Unassembled WGS sequence"/>
</dbReference>